<evidence type="ECO:0000256" key="1">
    <source>
        <dbReference type="SAM" id="Phobius"/>
    </source>
</evidence>
<dbReference type="EMBL" id="JAWJAY010000001">
    <property type="protein sequence ID" value="MDV2884821.1"/>
    <property type="molecule type" value="Genomic_DNA"/>
</dbReference>
<evidence type="ECO:0000313" key="2">
    <source>
        <dbReference type="EMBL" id="MDV2884821.1"/>
    </source>
</evidence>
<name>A0AAJ2KXD1_ALKPS</name>
<dbReference type="RefSeq" id="WP_323466266.1">
    <property type="nucleotide sequence ID" value="NZ_CP144224.1"/>
</dbReference>
<evidence type="ECO:0000313" key="3">
    <source>
        <dbReference type="Proteomes" id="UP001285636"/>
    </source>
</evidence>
<accession>A0AAJ2KXD1</accession>
<reference evidence="2" key="1">
    <citation type="submission" date="2023-10" db="EMBL/GenBank/DDBJ databases">
        <title>Screening of Alkalihalophilus pseudofirmusBZ-TG-HK211 and Its Alleviation of Salt Stress on Rapeseed Growth.</title>
        <authorList>
            <person name="Zhao B."/>
            <person name="Guo T."/>
        </authorList>
    </citation>
    <scope>NUCLEOTIDE SEQUENCE</scope>
    <source>
        <strain evidence="2">BZ-TG-HK211</strain>
    </source>
</reference>
<dbReference type="Proteomes" id="UP001285636">
    <property type="component" value="Unassembled WGS sequence"/>
</dbReference>
<keyword evidence="1" id="KW-0812">Transmembrane</keyword>
<feature type="transmembrane region" description="Helical" evidence="1">
    <location>
        <begin position="45"/>
        <end position="63"/>
    </location>
</feature>
<proteinExistence type="predicted"/>
<protein>
    <submittedName>
        <fullName evidence="2">Uncharacterized protein</fullName>
    </submittedName>
</protein>
<comment type="caution">
    <text evidence="2">The sequence shown here is derived from an EMBL/GenBank/DDBJ whole genome shotgun (WGS) entry which is preliminary data.</text>
</comment>
<sequence>MKIYLFIASIFFLIWLSHSNIYPEPSWWSIFSSDRSTHTPMIEQVSLVKVSFVALLFAVPILLRRVVK</sequence>
<keyword evidence="1" id="KW-1133">Transmembrane helix</keyword>
<gene>
    <name evidence="2" type="ORF">RYX45_06500</name>
</gene>
<keyword evidence="1" id="KW-0472">Membrane</keyword>
<organism evidence="2 3">
    <name type="scientific">Alkalihalophilus pseudofirmus</name>
    <name type="common">Bacillus pseudofirmus</name>
    <dbReference type="NCBI Taxonomy" id="79885"/>
    <lineage>
        <taxon>Bacteria</taxon>
        <taxon>Bacillati</taxon>
        <taxon>Bacillota</taxon>
        <taxon>Bacilli</taxon>
        <taxon>Bacillales</taxon>
        <taxon>Bacillaceae</taxon>
        <taxon>Alkalihalophilus</taxon>
    </lineage>
</organism>
<dbReference type="AlphaFoldDB" id="A0AAJ2KXD1"/>